<reference evidence="1 2" key="1">
    <citation type="submission" date="2017-02" db="EMBL/GenBank/DDBJ databases">
        <title>The new phylogeny of genus Mycobacterium.</title>
        <authorList>
            <person name="Tortoli E."/>
            <person name="Trovato A."/>
            <person name="Cirillo D.M."/>
        </authorList>
    </citation>
    <scope>NUCLEOTIDE SEQUENCE [LARGE SCALE GENOMIC DNA]</scope>
    <source>
        <strain evidence="1 2">DSM 45093</strain>
    </source>
</reference>
<name>A0A1X0E2E3_9MYCO</name>
<proteinExistence type="predicted"/>
<sequence>MASEDAARGGPPTIDNSARPEWFRTGYKFFPYAAMESGKWWVLRFNYAFPEHDLYTLFIDGDCTGDITGDVTSQIPLVASIGALKPELSATDEPILDPDTAASVVTAVASYVNYGSERNDPCMFCSGDHDGMTRA</sequence>
<evidence type="ECO:0000313" key="1">
    <source>
        <dbReference type="EMBL" id="ORA78712.1"/>
    </source>
</evidence>
<protein>
    <submittedName>
        <fullName evidence="1">Uncharacterized protein</fullName>
    </submittedName>
</protein>
<gene>
    <name evidence="1" type="ORF">BST28_14120</name>
</gene>
<dbReference type="RefSeq" id="WP_083081524.1">
    <property type="nucleotide sequence ID" value="NZ_MVHU01000020.1"/>
</dbReference>
<dbReference type="Proteomes" id="UP000192713">
    <property type="component" value="Unassembled WGS sequence"/>
</dbReference>
<comment type="caution">
    <text evidence="1">The sequence shown here is derived from an EMBL/GenBank/DDBJ whole genome shotgun (WGS) entry which is preliminary data.</text>
</comment>
<dbReference type="AlphaFoldDB" id="A0A1X0E2E3"/>
<evidence type="ECO:0000313" key="2">
    <source>
        <dbReference type="Proteomes" id="UP000192713"/>
    </source>
</evidence>
<dbReference type="EMBL" id="MVHU01000020">
    <property type="protein sequence ID" value="ORA78712.1"/>
    <property type="molecule type" value="Genomic_DNA"/>
</dbReference>
<accession>A0A1X0E2E3</accession>
<organism evidence="1 2">
    <name type="scientific">Mycolicibacter kumamotonensis</name>
    <dbReference type="NCBI Taxonomy" id="354243"/>
    <lineage>
        <taxon>Bacteria</taxon>
        <taxon>Bacillati</taxon>
        <taxon>Actinomycetota</taxon>
        <taxon>Actinomycetes</taxon>
        <taxon>Mycobacteriales</taxon>
        <taxon>Mycobacteriaceae</taxon>
        <taxon>Mycolicibacter</taxon>
    </lineage>
</organism>